<feature type="compositionally biased region" description="Polar residues" evidence="1">
    <location>
        <begin position="217"/>
        <end position="249"/>
    </location>
</feature>
<dbReference type="EMBL" id="JAAOAR010000199">
    <property type="protein sequence ID" value="KAF5596496.1"/>
    <property type="molecule type" value="Genomic_DNA"/>
</dbReference>
<sequence>MVCFSKVFCPCFSRRRRAGSDHGGSSVSDRPSSERRLGKGQPEAQEGGEPQAEVELPNRDAAEQPEAPRIDPQPDDVITSFPQLDGSPDGDNSSDNVSRQGSPQRDTGIAPRTNGTQTDIGGPSNNVSQQGAPQHGTPKPRSRRESHSTAAASAPQANDTQTNAGSPLNDVESPSNSSDDTSSSSPDDSESPRSSPDGDSQANGCKPPPDDKGGNTGSSDGAPQVINTQTNISNPLDNISQQGAPQHSTPKPRIKRGSRRTAAGSLTPGRDLLGGFLNSVSGSSDSDPQANDCNPLDNMSQQGAPKHGAPKHGTPKPRSRRGSRSIAAGSVATYRDLLGGFLNSVSGSSDGDPQANDCNPLNGVESASGSSDAARQANKTQTNRAQKSSGSQRGQDPIISEREREMLGFMALLR</sequence>
<keyword evidence="3" id="KW-1185">Reference proteome</keyword>
<feature type="compositionally biased region" description="Polar residues" evidence="1">
    <location>
        <begin position="113"/>
        <end position="132"/>
    </location>
</feature>
<proteinExistence type="predicted"/>
<feature type="compositionally biased region" description="Polar residues" evidence="1">
    <location>
        <begin position="278"/>
        <end position="303"/>
    </location>
</feature>
<gene>
    <name evidence="2" type="ORF">FPANT_4311</name>
</gene>
<feature type="compositionally biased region" description="Low complexity" evidence="1">
    <location>
        <begin position="85"/>
        <end position="98"/>
    </location>
</feature>
<feature type="compositionally biased region" description="Basic residues" evidence="1">
    <location>
        <begin position="250"/>
        <end position="259"/>
    </location>
</feature>
<feature type="compositionally biased region" description="Polar residues" evidence="1">
    <location>
        <begin position="148"/>
        <end position="166"/>
    </location>
</feature>
<feature type="compositionally biased region" description="Low complexity" evidence="1">
    <location>
        <begin position="173"/>
        <end position="200"/>
    </location>
</feature>
<evidence type="ECO:0000256" key="1">
    <source>
        <dbReference type="SAM" id="MobiDB-lite"/>
    </source>
</evidence>
<evidence type="ECO:0000313" key="3">
    <source>
        <dbReference type="Proteomes" id="UP000544095"/>
    </source>
</evidence>
<feature type="compositionally biased region" description="Polar residues" evidence="1">
    <location>
        <begin position="343"/>
        <end position="394"/>
    </location>
</feature>
<evidence type="ECO:0000313" key="2">
    <source>
        <dbReference type="EMBL" id="KAF5596496.1"/>
    </source>
</evidence>
<feature type="region of interest" description="Disordered" evidence="1">
    <location>
        <begin position="340"/>
        <end position="402"/>
    </location>
</feature>
<name>A0A8H5PHL1_9HYPO</name>
<organism evidence="2 3">
    <name type="scientific">Fusarium pseudoanthophilum</name>
    <dbReference type="NCBI Taxonomy" id="48495"/>
    <lineage>
        <taxon>Eukaryota</taxon>
        <taxon>Fungi</taxon>
        <taxon>Dikarya</taxon>
        <taxon>Ascomycota</taxon>
        <taxon>Pezizomycotina</taxon>
        <taxon>Sordariomycetes</taxon>
        <taxon>Hypocreomycetidae</taxon>
        <taxon>Hypocreales</taxon>
        <taxon>Nectriaceae</taxon>
        <taxon>Fusarium</taxon>
        <taxon>Fusarium fujikuroi species complex</taxon>
    </lineage>
</organism>
<comment type="caution">
    <text evidence="2">The sequence shown here is derived from an EMBL/GenBank/DDBJ whole genome shotgun (WGS) entry which is preliminary data.</text>
</comment>
<feature type="compositionally biased region" description="Basic and acidic residues" evidence="1">
    <location>
        <begin position="56"/>
        <end position="69"/>
    </location>
</feature>
<feature type="region of interest" description="Disordered" evidence="1">
    <location>
        <begin position="15"/>
        <end position="328"/>
    </location>
</feature>
<dbReference type="Proteomes" id="UP000544095">
    <property type="component" value="Unassembled WGS sequence"/>
</dbReference>
<protein>
    <submittedName>
        <fullName evidence="2">Uncharacterized protein</fullName>
    </submittedName>
</protein>
<reference evidence="2 3" key="1">
    <citation type="submission" date="2020-05" db="EMBL/GenBank/DDBJ databases">
        <title>Identification and distribution of gene clusters putatively required for synthesis of sphingolipid metabolism inhibitors in phylogenetically diverse species of the filamentous fungus Fusarium.</title>
        <authorList>
            <person name="Kim H.-S."/>
            <person name="Busman M."/>
            <person name="Brown D.W."/>
            <person name="Divon H."/>
            <person name="Uhlig S."/>
            <person name="Proctor R.H."/>
        </authorList>
    </citation>
    <scope>NUCLEOTIDE SEQUENCE [LARGE SCALE GENOMIC DNA]</scope>
    <source>
        <strain evidence="2 3">NRRL 25211</strain>
    </source>
</reference>
<dbReference type="AlphaFoldDB" id="A0A8H5PHL1"/>
<feature type="compositionally biased region" description="Basic residues" evidence="1">
    <location>
        <begin position="308"/>
        <end position="323"/>
    </location>
</feature>
<accession>A0A8H5PHL1</accession>